<evidence type="ECO:0000313" key="5">
    <source>
        <dbReference type="EMBL" id="MBB4625219.1"/>
    </source>
</evidence>
<dbReference type="InterPro" id="IPR018060">
    <property type="entry name" value="HTH_AraC"/>
</dbReference>
<dbReference type="Pfam" id="PF22200">
    <property type="entry name" value="ExsA_N"/>
    <property type="match status" value="1"/>
</dbReference>
<keyword evidence="2" id="KW-0238">DNA-binding</keyword>
<evidence type="ECO:0000313" key="6">
    <source>
        <dbReference type="Proteomes" id="UP000533637"/>
    </source>
</evidence>
<dbReference type="Pfam" id="PF12833">
    <property type="entry name" value="HTH_18"/>
    <property type="match status" value="1"/>
</dbReference>
<keyword evidence="6" id="KW-1185">Reference proteome</keyword>
<dbReference type="EMBL" id="JACHOC010000015">
    <property type="protein sequence ID" value="MBB4625219.1"/>
    <property type="molecule type" value="Genomic_DNA"/>
</dbReference>
<name>A0ABR6KV01_9BACT</name>
<evidence type="ECO:0000256" key="3">
    <source>
        <dbReference type="ARBA" id="ARBA00023163"/>
    </source>
</evidence>
<gene>
    <name evidence="5" type="ORF">GGQ57_005171</name>
</gene>
<dbReference type="PROSITE" id="PS01124">
    <property type="entry name" value="HTH_ARAC_FAMILY_2"/>
    <property type="match status" value="1"/>
</dbReference>
<reference evidence="5 6" key="1">
    <citation type="submission" date="2020-08" db="EMBL/GenBank/DDBJ databases">
        <title>Genomic Encyclopedia of Type Strains, Phase IV (KMG-IV): sequencing the most valuable type-strain genomes for metagenomic binning, comparative biology and taxonomic classification.</title>
        <authorList>
            <person name="Goeker M."/>
        </authorList>
    </citation>
    <scope>NUCLEOTIDE SEQUENCE [LARGE SCALE GENOMIC DNA]</scope>
    <source>
        <strain evidence="5 6">DSM 102983</strain>
    </source>
</reference>
<dbReference type="PANTHER" id="PTHR43280">
    <property type="entry name" value="ARAC-FAMILY TRANSCRIPTIONAL REGULATOR"/>
    <property type="match status" value="1"/>
</dbReference>
<dbReference type="Proteomes" id="UP000533637">
    <property type="component" value="Unassembled WGS sequence"/>
</dbReference>
<dbReference type="PANTHER" id="PTHR43280:SF2">
    <property type="entry name" value="HTH-TYPE TRANSCRIPTIONAL REGULATOR EXSA"/>
    <property type="match status" value="1"/>
</dbReference>
<dbReference type="RefSeq" id="WP_122373346.1">
    <property type="nucleotide sequence ID" value="NZ_BMPB01000023.1"/>
</dbReference>
<accession>A0ABR6KV01</accession>
<keyword evidence="1" id="KW-0805">Transcription regulation</keyword>
<evidence type="ECO:0000259" key="4">
    <source>
        <dbReference type="PROSITE" id="PS01124"/>
    </source>
</evidence>
<dbReference type="InterPro" id="IPR054015">
    <property type="entry name" value="ExsA-like_N"/>
</dbReference>
<dbReference type="SUPFAM" id="SSF46689">
    <property type="entry name" value="Homeodomain-like"/>
    <property type="match status" value="1"/>
</dbReference>
<protein>
    <submittedName>
        <fullName evidence="5">AraC-like DNA-binding protein</fullName>
    </submittedName>
</protein>
<evidence type="ECO:0000256" key="1">
    <source>
        <dbReference type="ARBA" id="ARBA00023015"/>
    </source>
</evidence>
<dbReference type="SMART" id="SM00342">
    <property type="entry name" value="HTH_ARAC"/>
    <property type="match status" value="1"/>
</dbReference>
<evidence type="ECO:0000256" key="2">
    <source>
        <dbReference type="ARBA" id="ARBA00023125"/>
    </source>
</evidence>
<feature type="domain" description="HTH araC/xylS-type" evidence="4">
    <location>
        <begin position="176"/>
        <end position="272"/>
    </location>
</feature>
<organism evidence="5 6">
    <name type="scientific">Parabacteroides faecis</name>
    <dbReference type="NCBI Taxonomy" id="1217282"/>
    <lineage>
        <taxon>Bacteria</taxon>
        <taxon>Pseudomonadati</taxon>
        <taxon>Bacteroidota</taxon>
        <taxon>Bacteroidia</taxon>
        <taxon>Bacteroidales</taxon>
        <taxon>Tannerellaceae</taxon>
        <taxon>Parabacteroides</taxon>
    </lineage>
</organism>
<dbReference type="Gene3D" id="1.10.10.60">
    <property type="entry name" value="Homeodomain-like"/>
    <property type="match status" value="1"/>
</dbReference>
<dbReference type="InterPro" id="IPR009057">
    <property type="entry name" value="Homeodomain-like_sf"/>
</dbReference>
<comment type="caution">
    <text evidence="5">The sequence shown here is derived from an EMBL/GenBank/DDBJ whole genome shotgun (WGS) entry which is preliminary data.</text>
</comment>
<keyword evidence="3" id="KW-0804">Transcription</keyword>
<sequence length="272" mass="31916">MEDRHFINYSNIFLNMKVSEDTICDLGIPEHCLLYVYSGQVDFREDNHSIIVSAGECAFIRKGHRIKMTKYSDKNTQVYQSILLNFPRKFLLEYYRHQGKDKFPETARRSKTSILKIPSRPDVTSLFESIFPYFSSSDTPDKEWLDMKLKEGLYVVLKSNANVYASLFDFTEPWKIDLMGFMEENYMYDLSMEELATYTGRSLTGFKNDFRKVSELTPQKWIIRRRLETAHELIAKQHYKVSEAMMNVGFKNLSHFSRIYKEAYGLAPSAGR</sequence>
<proteinExistence type="predicted"/>